<protein>
    <submittedName>
        <fullName evidence="5">Riplet</fullName>
    </submittedName>
</protein>
<dbReference type="InterPro" id="IPR051051">
    <property type="entry name" value="E3_ubiq-ligase_TRIM/RNF"/>
</dbReference>
<dbReference type="EMBL" id="KF483850">
    <property type="protein sequence ID" value="AID76934.1"/>
    <property type="molecule type" value="mRNA"/>
</dbReference>
<dbReference type="Pfam" id="PF13765">
    <property type="entry name" value="PRY"/>
    <property type="match status" value="1"/>
</dbReference>
<dbReference type="InterPro" id="IPR001870">
    <property type="entry name" value="B30.2/SPRY"/>
</dbReference>
<dbReference type="GO" id="GO:0008270">
    <property type="term" value="F:zinc ion binding"/>
    <property type="evidence" value="ECO:0007669"/>
    <property type="project" value="UniProtKB-KW"/>
</dbReference>
<dbReference type="Pfam" id="PF25600">
    <property type="entry name" value="TRIM_CC"/>
    <property type="match status" value="1"/>
</dbReference>
<gene>
    <name evidence="5" type="primary">Riplet</name>
</gene>
<organism evidence="5">
    <name type="scientific">Anas platyrhynchos</name>
    <name type="common">Mallard</name>
    <name type="synonym">Anas boschas</name>
    <dbReference type="NCBI Taxonomy" id="8839"/>
    <lineage>
        <taxon>Eukaryota</taxon>
        <taxon>Metazoa</taxon>
        <taxon>Chordata</taxon>
        <taxon>Craniata</taxon>
        <taxon>Vertebrata</taxon>
        <taxon>Euteleostomi</taxon>
        <taxon>Archelosauria</taxon>
        <taxon>Archosauria</taxon>
        <taxon>Dinosauria</taxon>
        <taxon>Saurischia</taxon>
        <taxon>Theropoda</taxon>
        <taxon>Coelurosauria</taxon>
        <taxon>Aves</taxon>
        <taxon>Neognathae</taxon>
        <taxon>Galloanserae</taxon>
        <taxon>Anseriformes</taxon>
        <taxon>Anatidae</taxon>
        <taxon>Anatinae</taxon>
        <taxon>Anas</taxon>
    </lineage>
</organism>
<evidence type="ECO:0000313" key="5">
    <source>
        <dbReference type="EMBL" id="AID76934.1"/>
    </source>
</evidence>
<dbReference type="Gene3D" id="2.60.120.920">
    <property type="match status" value="1"/>
</dbReference>
<reference evidence="5" key="1">
    <citation type="submission" date="2013-07" db="EMBL/GenBank/DDBJ databases">
        <title>Differential expression of RIG-I responsive genes in ducks infected with high or low pathogenic avian influenza.</title>
        <authorList>
            <person name="Fleming-Canepa X."/>
            <person name="Lauren F."/>
            <person name="Miranzo Navarro D."/>
            <person name="Aldridge J.R."/>
            <person name="Webster R.G."/>
            <person name="Magor K.E."/>
        </authorList>
    </citation>
    <scope>NUCLEOTIDE SEQUENCE</scope>
</reference>
<evidence type="ECO:0000256" key="1">
    <source>
        <dbReference type="ARBA" id="ARBA00022723"/>
    </source>
</evidence>
<dbReference type="AlphaFoldDB" id="A0A342CGC0"/>
<dbReference type="PROSITE" id="PS50188">
    <property type="entry name" value="B302_SPRY"/>
    <property type="match status" value="1"/>
</dbReference>
<keyword evidence="2" id="KW-0863">Zinc-finger</keyword>
<dbReference type="InterPro" id="IPR003877">
    <property type="entry name" value="SPRY_dom"/>
</dbReference>
<feature type="domain" description="B30.2/SPRY" evidence="4">
    <location>
        <begin position="184"/>
        <end position="376"/>
    </location>
</feature>
<dbReference type="PRINTS" id="PR01407">
    <property type="entry name" value="BUTYPHLNCDUF"/>
</dbReference>
<dbReference type="SMART" id="SM00589">
    <property type="entry name" value="PRY"/>
    <property type="match status" value="1"/>
</dbReference>
<keyword evidence="1" id="KW-0479">Metal-binding</keyword>
<dbReference type="Pfam" id="PF00622">
    <property type="entry name" value="SPRY"/>
    <property type="match status" value="1"/>
</dbReference>
<proteinExistence type="evidence at transcript level"/>
<accession>A0A342CGC0</accession>
<evidence type="ECO:0000256" key="2">
    <source>
        <dbReference type="ARBA" id="ARBA00022771"/>
    </source>
</evidence>
<dbReference type="PANTHER" id="PTHR25465:SF41">
    <property type="entry name" value="E3 UBIQUITIN-PROTEIN LIGASE RNF135"/>
    <property type="match status" value="1"/>
</dbReference>
<dbReference type="PANTHER" id="PTHR25465">
    <property type="entry name" value="B-BOX DOMAIN CONTAINING"/>
    <property type="match status" value="1"/>
</dbReference>
<dbReference type="SUPFAM" id="SSF49899">
    <property type="entry name" value="Concanavalin A-like lectins/glucanases"/>
    <property type="match status" value="1"/>
</dbReference>
<name>A0A342CGC0_ANAPL</name>
<dbReference type="InterPro" id="IPR013320">
    <property type="entry name" value="ConA-like_dom_sf"/>
</dbReference>
<evidence type="ECO:0000256" key="3">
    <source>
        <dbReference type="ARBA" id="ARBA00022833"/>
    </source>
</evidence>
<dbReference type="InterPro" id="IPR058030">
    <property type="entry name" value="TRIM8/14/16/25/29/45/65_CC"/>
</dbReference>
<evidence type="ECO:0000259" key="4">
    <source>
        <dbReference type="PROSITE" id="PS50188"/>
    </source>
</evidence>
<dbReference type="SMART" id="SM00449">
    <property type="entry name" value="SPRY"/>
    <property type="match status" value="1"/>
</dbReference>
<keyword evidence="3" id="KW-0862">Zinc</keyword>
<dbReference type="InterPro" id="IPR043136">
    <property type="entry name" value="B30.2/SPRY_sf"/>
</dbReference>
<dbReference type="InterPro" id="IPR006574">
    <property type="entry name" value="PRY"/>
</dbReference>
<sequence length="376" mass="43374">MLKCVTLKEEQIRDISKQLEITKETINALRKDLSKTKEYTSQILSQITEDFCCMKEYIERQEENTLMFIEQEQRAARQKIVQTIHQLCVEKYKLIDIKAQMEKGLESDEMEWQTSNLLERGGGSPSTMHKFTIDEKFNVVRSAVGDLKRKLEILLLEEYPQQFPPAQSPDLHQETSVCSLSSESAAKSPEPSISSQFSRWADNVTFDLTTAYDRLAITAQNRKVMVSSNPTYYEPSLKRFCISQVLCSQGFSTGCHYWEVITKDSDGWAVGVARGTIGRRDRLGRTESSWCVEWVGPQKQLSAWHRNQETLLRNDKPLKVGVFLELQKTVSFYAITDREMLLHTFEINNSNPLYPAFWLYSLDKNGSLTINHINRK</sequence>
<dbReference type="InterPro" id="IPR003879">
    <property type="entry name" value="Butyrophylin_SPRY"/>
</dbReference>
<dbReference type="GO" id="GO:0005737">
    <property type="term" value="C:cytoplasm"/>
    <property type="evidence" value="ECO:0007669"/>
    <property type="project" value="UniProtKB-ARBA"/>
</dbReference>